<dbReference type="InterPro" id="IPR017937">
    <property type="entry name" value="Thioredoxin_CS"/>
</dbReference>
<evidence type="ECO:0000259" key="10">
    <source>
        <dbReference type="PROSITE" id="PS51352"/>
    </source>
</evidence>
<dbReference type="FunFam" id="3.40.30.10:FF:000001">
    <property type="entry name" value="Thioredoxin"/>
    <property type="match status" value="1"/>
</dbReference>
<dbReference type="InterPro" id="IPR013766">
    <property type="entry name" value="Thioredoxin_domain"/>
</dbReference>
<feature type="domain" description="Thioredoxin" evidence="10">
    <location>
        <begin position="2"/>
        <end position="114"/>
    </location>
</feature>
<dbReference type="PROSITE" id="PS51352">
    <property type="entry name" value="THIOREDOXIN_2"/>
    <property type="match status" value="1"/>
</dbReference>
<dbReference type="Pfam" id="PF00085">
    <property type="entry name" value="Thioredoxin"/>
    <property type="match status" value="1"/>
</dbReference>
<dbReference type="InterPro" id="IPR005746">
    <property type="entry name" value="Thioredoxin"/>
</dbReference>
<keyword evidence="12" id="KW-1185">Reference proteome</keyword>
<evidence type="ECO:0000313" key="11">
    <source>
        <dbReference type="EMBL" id="NYI90937.1"/>
    </source>
</evidence>
<evidence type="ECO:0000256" key="4">
    <source>
        <dbReference type="ARBA" id="ARBA00023157"/>
    </source>
</evidence>
<feature type="disulfide bond" description="Redox-active" evidence="9">
    <location>
        <begin position="38"/>
        <end position="41"/>
    </location>
</feature>
<evidence type="ECO:0000256" key="7">
    <source>
        <dbReference type="PIRNR" id="PIRNR000077"/>
    </source>
</evidence>
<dbReference type="PANTHER" id="PTHR45663">
    <property type="entry name" value="GEO12009P1"/>
    <property type="match status" value="1"/>
</dbReference>
<organism evidence="11 12">
    <name type="scientific">Amycolatopsis endophytica</name>
    <dbReference type="NCBI Taxonomy" id="860233"/>
    <lineage>
        <taxon>Bacteria</taxon>
        <taxon>Bacillati</taxon>
        <taxon>Actinomycetota</taxon>
        <taxon>Actinomycetes</taxon>
        <taxon>Pseudonocardiales</taxon>
        <taxon>Pseudonocardiaceae</taxon>
        <taxon>Amycolatopsis</taxon>
    </lineage>
</organism>
<dbReference type="NCBIfam" id="TIGR01068">
    <property type="entry name" value="thioredoxin"/>
    <property type="match status" value="1"/>
</dbReference>
<feature type="site" description="Deprotonates C-terminal active site Cys" evidence="8">
    <location>
        <position position="32"/>
    </location>
</feature>
<keyword evidence="2" id="KW-0813">Transport</keyword>
<name>A0A853B862_9PSEU</name>
<proteinExistence type="inferred from homology"/>
<evidence type="ECO:0000256" key="6">
    <source>
        <dbReference type="NCBIfam" id="TIGR01068"/>
    </source>
</evidence>
<evidence type="ECO:0000313" key="12">
    <source>
        <dbReference type="Proteomes" id="UP000549616"/>
    </source>
</evidence>
<dbReference type="AlphaFoldDB" id="A0A853B862"/>
<keyword evidence="4 9" id="KW-1015">Disulfide bond</keyword>
<dbReference type="PROSITE" id="PS00194">
    <property type="entry name" value="THIOREDOXIN_1"/>
    <property type="match status" value="1"/>
</dbReference>
<dbReference type="RefSeq" id="WP_179774889.1">
    <property type="nucleotide sequence ID" value="NZ_JACCFK010000001.1"/>
</dbReference>
<comment type="caution">
    <text evidence="11">The sequence shown here is derived from an EMBL/GenBank/DDBJ whole genome shotgun (WGS) entry which is preliminary data.</text>
</comment>
<evidence type="ECO:0000256" key="8">
    <source>
        <dbReference type="PIRSR" id="PIRSR000077-1"/>
    </source>
</evidence>
<sequence>MTTADTTGAVFAVTDETFEAEVLRHDGPVLVDFWAQWCPPCHMIAPVLAEIAAERAGSLAIRKINSDENPRTARDHQVMSLPTLMLFRDGKPVAQWVGARPKARLLADLDAALSA</sequence>
<dbReference type="PRINTS" id="PR00421">
    <property type="entry name" value="THIOREDOXIN"/>
</dbReference>
<evidence type="ECO:0000256" key="2">
    <source>
        <dbReference type="ARBA" id="ARBA00022448"/>
    </source>
</evidence>
<dbReference type="PANTHER" id="PTHR45663:SF11">
    <property type="entry name" value="GEO12009P1"/>
    <property type="match status" value="1"/>
</dbReference>
<dbReference type="GO" id="GO:0045454">
    <property type="term" value="P:cell redox homeostasis"/>
    <property type="evidence" value="ECO:0007669"/>
    <property type="project" value="TreeGrafter"/>
</dbReference>
<dbReference type="Proteomes" id="UP000549616">
    <property type="component" value="Unassembled WGS sequence"/>
</dbReference>
<evidence type="ECO:0000256" key="1">
    <source>
        <dbReference type="ARBA" id="ARBA00008987"/>
    </source>
</evidence>
<gene>
    <name evidence="11" type="ORF">HNR02_004260</name>
</gene>
<dbReference type="InterPro" id="IPR036249">
    <property type="entry name" value="Thioredoxin-like_sf"/>
</dbReference>
<protein>
    <recommendedName>
        <fullName evidence="6 7">Thioredoxin</fullName>
    </recommendedName>
</protein>
<keyword evidence="3" id="KW-0249">Electron transport</keyword>
<reference evidence="11 12" key="1">
    <citation type="submission" date="2020-07" db="EMBL/GenBank/DDBJ databases">
        <title>Sequencing the genomes of 1000 actinobacteria strains.</title>
        <authorList>
            <person name="Klenk H.-P."/>
        </authorList>
    </citation>
    <scope>NUCLEOTIDE SEQUENCE [LARGE SCALE GENOMIC DNA]</scope>
    <source>
        <strain evidence="11 12">DSM 104006</strain>
    </source>
</reference>
<dbReference type="SUPFAM" id="SSF52833">
    <property type="entry name" value="Thioredoxin-like"/>
    <property type="match status" value="1"/>
</dbReference>
<dbReference type="GO" id="GO:0015035">
    <property type="term" value="F:protein-disulfide reductase activity"/>
    <property type="evidence" value="ECO:0007669"/>
    <property type="project" value="UniProtKB-UniRule"/>
</dbReference>
<accession>A0A853B862</accession>
<feature type="active site" description="Nucleophile" evidence="8">
    <location>
        <position position="41"/>
    </location>
</feature>
<dbReference type="EMBL" id="JACCFK010000001">
    <property type="protein sequence ID" value="NYI90937.1"/>
    <property type="molecule type" value="Genomic_DNA"/>
</dbReference>
<keyword evidence="5 9" id="KW-0676">Redox-active center</keyword>
<feature type="active site" description="Nucleophile" evidence="8">
    <location>
        <position position="38"/>
    </location>
</feature>
<evidence type="ECO:0000256" key="3">
    <source>
        <dbReference type="ARBA" id="ARBA00022982"/>
    </source>
</evidence>
<feature type="site" description="Contributes to redox potential value" evidence="8">
    <location>
        <position position="39"/>
    </location>
</feature>
<dbReference type="PIRSF" id="PIRSF000077">
    <property type="entry name" value="Thioredoxin"/>
    <property type="match status" value="1"/>
</dbReference>
<dbReference type="GO" id="GO:0005829">
    <property type="term" value="C:cytosol"/>
    <property type="evidence" value="ECO:0007669"/>
    <property type="project" value="TreeGrafter"/>
</dbReference>
<evidence type="ECO:0000256" key="5">
    <source>
        <dbReference type="ARBA" id="ARBA00023284"/>
    </source>
</evidence>
<dbReference type="CDD" id="cd02947">
    <property type="entry name" value="TRX_family"/>
    <property type="match status" value="1"/>
</dbReference>
<feature type="site" description="Contributes to redox potential value" evidence="8">
    <location>
        <position position="40"/>
    </location>
</feature>
<dbReference type="Gene3D" id="3.40.30.10">
    <property type="entry name" value="Glutaredoxin"/>
    <property type="match status" value="1"/>
</dbReference>
<comment type="similarity">
    <text evidence="1 7">Belongs to the thioredoxin family.</text>
</comment>
<evidence type="ECO:0000256" key="9">
    <source>
        <dbReference type="PIRSR" id="PIRSR000077-4"/>
    </source>
</evidence>